<evidence type="ECO:0000313" key="1">
    <source>
        <dbReference type="EMBL" id="MBB5297070.1"/>
    </source>
</evidence>
<accession>A0ABR6N0A7</accession>
<proteinExistence type="predicted"/>
<reference evidence="1 2" key="1">
    <citation type="submission" date="2020-08" db="EMBL/GenBank/DDBJ databases">
        <title>Genomic Encyclopedia of Type Strains, Phase IV (KMG-IV): sequencing the most valuable type-strain genomes for metagenomic binning, comparative biology and taxonomic classification.</title>
        <authorList>
            <person name="Goeker M."/>
        </authorList>
    </citation>
    <scope>NUCLEOTIDE SEQUENCE [LARGE SCALE GENOMIC DNA]</scope>
    <source>
        <strain evidence="1 2">DSM 105434</strain>
    </source>
</reference>
<gene>
    <name evidence="1" type="ORF">HNQ10_003936</name>
</gene>
<protein>
    <submittedName>
        <fullName evidence="1">Uncharacterized protein</fullName>
    </submittedName>
</protein>
<evidence type="ECO:0000313" key="2">
    <source>
        <dbReference type="Proteomes" id="UP000536909"/>
    </source>
</evidence>
<dbReference type="EMBL" id="JACHFV010000017">
    <property type="protein sequence ID" value="MBB5297070.1"/>
    <property type="molecule type" value="Genomic_DNA"/>
</dbReference>
<name>A0ABR6N0A7_9DEIO</name>
<comment type="caution">
    <text evidence="1">The sequence shown here is derived from an EMBL/GenBank/DDBJ whole genome shotgun (WGS) entry which is preliminary data.</text>
</comment>
<dbReference type="Proteomes" id="UP000536909">
    <property type="component" value="Unassembled WGS sequence"/>
</dbReference>
<keyword evidence="2" id="KW-1185">Reference proteome</keyword>
<sequence>MQTTKKLDIDHPAIELLSYYMGLLNPVQDILENLYRLSFEEGRFGNSEWSSTLA</sequence>
<organism evidence="1 2">
    <name type="scientific">Deinococcus metallilatus</name>
    <dbReference type="NCBI Taxonomy" id="1211322"/>
    <lineage>
        <taxon>Bacteria</taxon>
        <taxon>Thermotogati</taxon>
        <taxon>Deinococcota</taxon>
        <taxon>Deinococci</taxon>
        <taxon>Deinococcales</taxon>
        <taxon>Deinococcaceae</taxon>
        <taxon>Deinococcus</taxon>
    </lineage>
</organism>